<comment type="caution">
    <text evidence="2">The sequence shown here is derived from an EMBL/GenBank/DDBJ whole genome shotgun (WGS) entry which is preliminary data.</text>
</comment>
<dbReference type="Pfam" id="PF01370">
    <property type="entry name" value="Epimerase"/>
    <property type="match status" value="1"/>
</dbReference>
<dbReference type="Gene3D" id="3.40.50.720">
    <property type="entry name" value="NAD(P)-binding Rossmann-like Domain"/>
    <property type="match status" value="1"/>
</dbReference>
<protein>
    <submittedName>
        <fullName evidence="2">Bifunctional UDP-4-keto-pentose/UDP-xylose synthase</fullName>
    </submittedName>
</protein>
<dbReference type="NCBIfam" id="NF008872">
    <property type="entry name" value="PRK11908.1"/>
    <property type="match status" value="1"/>
</dbReference>
<dbReference type="RefSeq" id="WP_236099554.1">
    <property type="nucleotide sequence ID" value="NZ_JAKGUD010000008.1"/>
</dbReference>
<reference evidence="2 3" key="1">
    <citation type="submission" date="2022-01" db="EMBL/GenBank/DDBJ databases">
        <title>Dethiosulfovibrio faecalis sp. nov., a novel proteolytic, non-sulfur-reducing bacterium isolated from a marine aquaculture solid waste bioreactor.</title>
        <authorList>
            <person name="Grabowski S."/>
            <person name="Apolinario E."/>
            <person name="Schneider N."/>
            <person name="Marshall C.W."/>
            <person name="Sowers K.R."/>
        </authorList>
    </citation>
    <scope>NUCLEOTIDE SEQUENCE [LARGE SCALE GENOMIC DNA]</scope>
    <source>
        <strain evidence="2 3">DSM 12537</strain>
    </source>
</reference>
<organism evidence="2 3">
    <name type="scientific">Dethiosulfovibrio marinus</name>
    <dbReference type="NCBI Taxonomy" id="133532"/>
    <lineage>
        <taxon>Bacteria</taxon>
        <taxon>Thermotogati</taxon>
        <taxon>Synergistota</taxon>
        <taxon>Synergistia</taxon>
        <taxon>Synergistales</taxon>
        <taxon>Dethiosulfovibrionaceae</taxon>
        <taxon>Dethiosulfovibrio</taxon>
    </lineage>
</organism>
<evidence type="ECO:0000313" key="2">
    <source>
        <dbReference type="EMBL" id="MCF4142836.1"/>
    </source>
</evidence>
<keyword evidence="3" id="KW-1185">Reference proteome</keyword>
<dbReference type="Proteomes" id="UP001200430">
    <property type="component" value="Unassembled WGS sequence"/>
</dbReference>
<dbReference type="SUPFAM" id="SSF51735">
    <property type="entry name" value="NAD(P)-binding Rossmann-fold domains"/>
    <property type="match status" value="1"/>
</dbReference>
<proteinExistence type="predicted"/>
<dbReference type="InterPro" id="IPR050177">
    <property type="entry name" value="Lipid_A_modif_metabolic_enz"/>
</dbReference>
<feature type="domain" description="NAD-dependent epimerase/dehydratase" evidence="1">
    <location>
        <begin position="3"/>
        <end position="250"/>
    </location>
</feature>
<evidence type="ECO:0000259" key="1">
    <source>
        <dbReference type="Pfam" id="PF01370"/>
    </source>
</evidence>
<dbReference type="PANTHER" id="PTHR43245:SF13">
    <property type="entry name" value="UDP-D-APIOSE_UDP-D-XYLOSE SYNTHASE 2"/>
    <property type="match status" value="1"/>
</dbReference>
<dbReference type="InterPro" id="IPR036291">
    <property type="entry name" value="NAD(P)-bd_dom_sf"/>
</dbReference>
<dbReference type="PANTHER" id="PTHR43245">
    <property type="entry name" value="BIFUNCTIONAL POLYMYXIN RESISTANCE PROTEIN ARNA"/>
    <property type="match status" value="1"/>
</dbReference>
<accession>A0ABS9ENS1</accession>
<dbReference type="EMBL" id="JAKGUD010000008">
    <property type="protein sequence ID" value="MCF4142836.1"/>
    <property type="molecule type" value="Genomic_DNA"/>
</dbReference>
<evidence type="ECO:0000313" key="3">
    <source>
        <dbReference type="Proteomes" id="UP001200430"/>
    </source>
</evidence>
<name>A0ABS9ENS1_9BACT</name>
<sequence length="337" mass="38291">MNVFVLGANGFIGSHLIDRILEKTDWTVTAFDLRDDNLRGSDNPRLSIKLGDLYEEDRWIEKQIADSDVVLPLAGIAKPAYYITNPLMTFELDFEQNLKIVRMCSEHGVRIIFPSTSEVYGMSTGDWLMEDESLLIQGPIKNSRWIYSCSKQMMDRVISAYGQEKELPYTLFRPFNWIGPRLDTFRDAEERKARSITQMIYDVSVGRPITLVDGGRQRRSFTYVTDGVDALIAIIADAKKSADGEIFNIGNPDSNHSIKGLAVAVVDAMKDFPKFAEAASKATFVEKDSTEYYGRGYEDVQDRKPSISKAEELLDWHPQVDFHEAVRRTVAFYADRP</sequence>
<gene>
    <name evidence="2" type="ORF">L2W38_08395</name>
</gene>
<dbReference type="InterPro" id="IPR001509">
    <property type="entry name" value="Epimerase_deHydtase"/>
</dbReference>